<dbReference type="EMBL" id="CM000763">
    <property type="protein sequence ID" value="KXG30157.1"/>
    <property type="molecule type" value="Genomic_DNA"/>
</dbReference>
<proteinExistence type="predicted"/>
<dbReference type="InParanoid" id="A0A194YPN6"/>
<sequence length="50" mass="5571">MGDDELPADEANLTNWLPGYFCLCWRVCVALVHAGGGCVPARWIEEHEIL</sequence>
<dbReference type="AlphaFoldDB" id="A0A194YPN6"/>
<dbReference type="Proteomes" id="UP000000768">
    <property type="component" value="Chromosome 4"/>
</dbReference>
<keyword evidence="2" id="KW-1185">Reference proteome</keyword>
<protein>
    <submittedName>
        <fullName evidence="1">Uncharacterized protein</fullName>
    </submittedName>
</protein>
<dbReference type="Gramene" id="KXG30157">
    <property type="protein sequence ID" value="KXG30157"/>
    <property type="gene ID" value="SORBI_3004G139500"/>
</dbReference>
<evidence type="ECO:0000313" key="2">
    <source>
        <dbReference type="Proteomes" id="UP000000768"/>
    </source>
</evidence>
<reference evidence="2" key="2">
    <citation type="journal article" date="2018" name="Plant J.">
        <title>The Sorghum bicolor reference genome: improved assembly, gene annotations, a transcriptome atlas, and signatures of genome organization.</title>
        <authorList>
            <person name="McCormick R.F."/>
            <person name="Truong S.K."/>
            <person name="Sreedasyam A."/>
            <person name="Jenkins J."/>
            <person name="Shu S."/>
            <person name="Sims D."/>
            <person name="Kennedy M."/>
            <person name="Amirebrahimi M."/>
            <person name="Weers B.D."/>
            <person name="McKinley B."/>
            <person name="Mattison A."/>
            <person name="Morishige D.T."/>
            <person name="Grimwood J."/>
            <person name="Schmutz J."/>
            <person name="Mullet J.E."/>
        </authorList>
    </citation>
    <scope>NUCLEOTIDE SEQUENCE [LARGE SCALE GENOMIC DNA]</scope>
    <source>
        <strain evidence="2">cv. BTx623</strain>
    </source>
</reference>
<accession>A0A194YPN6</accession>
<evidence type="ECO:0000313" key="1">
    <source>
        <dbReference type="EMBL" id="KXG30157.1"/>
    </source>
</evidence>
<name>A0A194YPN6_SORBI</name>
<organism evidence="1 2">
    <name type="scientific">Sorghum bicolor</name>
    <name type="common">Sorghum</name>
    <name type="synonym">Sorghum vulgare</name>
    <dbReference type="NCBI Taxonomy" id="4558"/>
    <lineage>
        <taxon>Eukaryota</taxon>
        <taxon>Viridiplantae</taxon>
        <taxon>Streptophyta</taxon>
        <taxon>Embryophyta</taxon>
        <taxon>Tracheophyta</taxon>
        <taxon>Spermatophyta</taxon>
        <taxon>Magnoliopsida</taxon>
        <taxon>Liliopsida</taxon>
        <taxon>Poales</taxon>
        <taxon>Poaceae</taxon>
        <taxon>PACMAD clade</taxon>
        <taxon>Panicoideae</taxon>
        <taxon>Andropogonodae</taxon>
        <taxon>Andropogoneae</taxon>
        <taxon>Sorghinae</taxon>
        <taxon>Sorghum</taxon>
    </lineage>
</organism>
<reference evidence="1 2" key="1">
    <citation type="journal article" date="2009" name="Nature">
        <title>The Sorghum bicolor genome and the diversification of grasses.</title>
        <authorList>
            <person name="Paterson A.H."/>
            <person name="Bowers J.E."/>
            <person name="Bruggmann R."/>
            <person name="Dubchak I."/>
            <person name="Grimwood J."/>
            <person name="Gundlach H."/>
            <person name="Haberer G."/>
            <person name="Hellsten U."/>
            <person name="Mitros T."/>
            <person name="Poliakov A."/>
            <person name="Schmutz J."/>
            <person name="Spannagl M."/>
            <person name="Tang H."/>
            <person name="Wang X."/>
            <person name="Wicker T."/>
            <person name="Bharti A.K."/>
            <person name="Chapman J."/>
            <person name="Feltus F.A."/>
            <person name="Gowik U."/>
            <person name="Grigoriev I.V."/>
            <person name="Lyons E."/>
            <person name="Maher C.A."/>
            <person name="Martis M."/>
            <person name="Narechania A."/>
            <person name="Otillar R.P."/>
            <person name="Penning B.W."/>
            <person name="Salamov A.A."/>
            <person name="Wang Y."/>
            <person name="Zhang L."/>
            <person name="Carpita N.C."/>
            <person name="Freeling M."/>
            <person name="Gingle A.R."/>
            <person name="Hash C.T."/>
            <person name="Keller B."/>
            <person name="Klein P."/>
            <person name="Kresovich S."/>
            <person name="McCann M.C."/>
            <person name="Ming R."/>
            <person name="Peterson D.G."/>
            <person name="Mehboob-ur-Rahman"/>
            <person name="Ware D."/>
            <person name="Westhoff P."/>
            <person name="Mayer K.F."/>
            <person name="Messing J."/>
            <person name="Rokhsar D.S."/>
        </authorList>
    </citation>
    <scope>NUCLEOTIDE SEQUENCE [LARGE SCALE GENOMIC DNA]</scope>
    <source>
        <strain evidence="2">cv. BTx623</strain>
    </source>
</reference>
<gene>
    <name evidence="1" type="ORF">SORBI_3004G139500</name>
</gene>